<comment type="caution">
    <text evidence="1">The sequence shown here is derived from an EMBL/GenBank/DDBJ whole genome shotgun (WGS) entry which is preliminary data.</text>
</comment>
<gene>
    <name evidence="1" type="ORF">Tcan_12229</name>
</gene>
<dbReference type="AlphaFoldDB" id="A0A0B2VWF9"/>
<evidence type="ECO:0000313" key="2">
    <source>
        <dbReference type="Proteomes" id="UP000031036"/>
    </source>
</evidence>
<dbReference type="EMBL" id="JPKZ01000679">
    <property type="protein sequence ID" value="KHN86023.1"/>
    <property type="molecule type" value="Genomic_DNA"/>
</dbReference>
<evidence type="ECO:0000313" key="1">
    <source>
        <dbReference type="EMBL" id="KHN86023.1"/>
    </source>
</evidence>
<reference evidence="1 2" key="1">
    <citation type="submission" date="2014-11" db="EMBL/GenBank/DDBJ databases">
        <title>Genetic blueprint of the zoonotic pathogen Toxocara canis.</title>
        <authorList>
            <person name="Zhu X.-Q."/>
            <person name="Korhonen P.K."/>
            <person name="Cai H."/>
            <person name="Young N.D."/>
            <person name="Nejsum P."/>
            <person name="von Samson-Himmelstjerna G."/>
            <person name="Boag P.R."/>
            <person name="Tan P."/>
            <person name="Li Q."/>
            <person name="Min J."/>
            <person name="Yang Y."/>
            <person name="Wang X."/>
            <person name="Fang X."/>
            <person name="Hall R.S."/>
            <person name="Hofmann A."/>
            <person name="Sternberg P.W."/>
            <person name="Jex A.R."/>
            <person name="Gasser R.B."/>
        </authorList>
    </citation>
    <scope>NUCLEOTIDE SEQUENCE [LARGE SCALE GENOMIC DNA]</scope>
    <source>
        <strain evidence="1">PN_DK_2014</strain>
    </source>
</reference>
<proteinExistence type="predicted"/>
<name>A0A0B2VWF9_TOXCA</name>
<keyword evidence="2" id="KW-1185">Reference proteome</keyword>
<protein>
    <submittedName>
        <fullName evidence="1">Uncharacterized protein</fullName>
    </submittedName>
</protein>
<organism evidence="1 2">
    <name type="scientific">Toxocara canis</name>
    <name type="common">Canine roundworm</name>
    <dbReference type="NCBI Taxonomy" id="6265"/>
    <lineage>
        <taxon>Eukaryota</taxon>
        <taxon>Metazoa</taxon>
        <taxon>Ecdysozoa</taxon>
        <taxon>Nematoda</taxon>
        <taxon>Chromadorea</taxon>
        <taxon>Rhabditida</taxon>
        <taxon>Spirurina</taxon>
        <taxon>Ascaridomorpha</taxon>
        <taxon>Ascaridoidea</taxon>
        <taxon>Toxocaridae</taxon>
        <taxon>Toxocara</taxon>
    </lineage>
</organism>
<sequence>MAILAFQYCIYSCGCGDEAPTSAQTRAELSASQNRFRRPNISSNDHCEGVRSILATRHERFIWIIPMGINDNEMNIQITYRCLANSFCIARKKNKRNSQQRFQFR</sequence>
<accession>A0A0B2VWF9</accession>
<dbReference type="Proteomes" id="UP000031036">
    <property type="component" value="Unassembled WGS sequence"/>
</dbReference>